<dbReference type="InterPro" id="IPR033132">
    <property type="entry name" value="GH_1_N_CS"/>
</dbReference>
<dbReference type="PANTHER" id="PTHR10353">
    <property type="entry name" value="GLYCOSYL HYDROLASE"/>
    <property type="match status" value="1"/>
</dbReference>
<keyword evidence="3 10" id="KW-0378">Hydrolase</keyword>
<comment type="subunit">
    <text evidence="2">Homodimer.</text>
</comment>
<comment type="similarity">
    <text evidence="1 6">Belongs to the glycosyl hydrolase 1 family.</text>
</comment>
<evidence type="ECO:0000256" key="4">
    <source>
        <dbReference type="ARBA" id="ARBA00023180"/>
    </source>
</evidence>
<sequence length="718" mass="82391">MKSYILLFFLVSFTLAADDHSFPEDFQFGVGSAAYQIEGAWNADGKGENIWDFLTRKNPNFVSDGGNGNIACNSYNRLESDIELIKNTSANFYRFSISWSRIFPTGHTYLPNPDGIDYYNRLIDGLIANDITPFVTIYHWDLPQPLLEIGGWPNPLMADYFKDYADKVFDLFGDRVENWITFNEPYQICEQGFSEGTLAPGYRQMGIGGYLCAHTLLLAHAKAYEVYNEKYRATQKGRVGITVHGVWAEPESDSAADTAAATRYMMMHFGWFVHPIFSTNGDYPVDMKNRINQLSTTQQGFKRSRLPTFTQAEINSIRGSADFLGLNHYGSVHCIQLANQNDYETPSHIVDTNAECYPNEDWEETAAPWYVVHAGGLRSILNWIRTNYGNPEVIITENGYASSGENLHDCNRVNYMNDYLEQLLHAIHDDGCKVTAYTAWSIMDLFEWDYGYAYGFGLYHVDFTSADRTRTPRMSSYVYKNIIETREINPSFELDGFERGVDDQEFNVKFVNIVEAYPCLYDNTREDYHMSHVQERAWAKIVKDIGEGATIADSKKRWKNLRGIYRRHLKTYVPSGSGASVKRPYYLSEYMSFVLPFTKSRQSKGNVETPQNNETSDTLSEETFTEDQRTEKFELEQLASPNEVGNYKNNYGKKRDNDEQSISEEINQDGSDMILSRRDSLENNDPLNPKQGKQTKVYSEYSVKILVNRKKVKLLRIK</sequence>
<dbReference type="SUPFAM" id="SSF51445">
    <property type="entry name" value="(Trans)glycosidases"/>
    <property type="match status" value="1"/>
</dbReference>
<dbReference type="SMART" id="SM00595">
    <property type="entry name" value="MADF"/>
    <property type="match status" value="1"/>
</dbReference>
<feature type="region of interest" description="Disordered" evidence="7">
    <location>
        <begin position="601"/>
        <end position="659"/>
    </location>
</feature>
<dbReference type="PROSITE" id="PS00653">
    <property type="entry name" value="GLYCOSYL_HYDROL_F1_2"/>
    <property type="match status" value="1"/>
</dbReference>
<keyword evidence="11" id="KW-1185">Reference proteome</keyword>
<dbReference type="AlphaFoldDB" id="A0AAW1KPU4"/>
<comment type="caution">
    <text evidence="10">The sequence shown here is derived from an EMBL/GenBank/DDBJ whole genome shotgun (WGS) entry which is preliminary data.</text>
</comment>
<dbReference type="Proteomes" id="UP001458880">
    <property type="component" value="Unassembled WGS sequence"/>
</dbReference>
<dbReference type="InterPro" id="IPR001360">
    <property type="entry name" value="Glyco_hydro_1"/>
</dbReference>
<protein>
    <submittedName>
        <fullName evidence="10">Glycosyl hydrolase family 1</fullName>
    </submittedName>
</protein>
<dbReference type="PRINTS" id="PR00131">
    <property type="entry name" value="GLHYDRLASE1"/>
</dbReference>
<keyword evidence="4" id="KW-0325">Glycoprotein</keyword>
<evidence type="ECO:0000256" key="7">
    <source>
        <dbReference type="SAM" id="MobiDB-lite"/>
    </source>
</evidence>
<feature type="chain" id="PRO_5043833625" evidence="8">
    <location>
        <begin position="17"/>
        <end position="718"/>
    </location>
</feature>
<proteinExistence type="inferred from homology"/>
<feature type="domain" description="MADF" evidence="9">
    <location>
        <begin position="509"/>
        <end position="599"/>
    </location>
</feature>
<dbReference type="Gene3D" id="3.20.20.80">
    <property type="entry name" value="Glycosidases"/>
    <property type="match status" value="1"/>
</dbReference>
<keyword evidence="5" id="KW-0326">Glycosidase</keyword>
<dbReference type="GO" id="GO:0005975">
    <property type="term" value="P:carbohydrate metabolic process"/>
    <property type="evidence" value="ECO:0007669"/>
    <property type="project" value="InterPro"/>
</dbReference>
<evidence type="ECO:0000256" key="3">
    <source>
        <dbReference type="ARBA" id="ARBA00022801"/>
    </source>
</evidence>
<organism evidence="10 11">
    <name type="scientific">Popillia japonica</name>
    <name type="common">Japanese beetle</name>
    <dbReference type="NCBI Taxonomy" id="7064"/>
    <lineage>
        <taxon>Eukaryota</taxon>
        <taxon>Metazoa</taxon>
        <taxon>Ecdysozoa</taxon>
        <taxon>Arthropoda</taxon>
        <taxon>Hexapoda</taxon>
        <taxon>Insecta</taxon>
        <taxon>Pterygota</taxon>
        <taxon>Neoptera</taxon>
        <taxon>Endopterygota</taxon>
        <taxon>Coleoptera</taxon>
        <taxon>Polyphaga</taxon>
        <taxon>Scarabaeiformia</taxon>
        <taxon>Scarabaeidae</taxon>
        <taxon>Rutelinae</taxon>
        <taxon>Popillia</taxon>
    </lineage>
</organism>
<evidence type="ECO:0000256" key="1">
    <source>
        <dbReference type="ARBA" id="ARBA00010838"/>
    </source>
</evidence>
<feature type="compositionally biased region" description="Basic and acidic residues" evidence="7">
    <location>
        <begin position="626"/>
        <end position="635"/>
    </location>
</feature>
<evidence type="ECO:0000256" key="2">
    <source>
        <dbReference type="ARBA" id="ARBA00011738"/>
    </source>
</evidence>
<dbReference type="InterPro" id="IPR017853">
    <property type="entry name" value="GH"/>
</dbReference>
<dbReference type="EMBL" id="JASPKY010000193">
    <property type="protein sequence ID" value="KAK9721985.1"/>
    <property type="molecule type" value="Genomic_DNA"/>
</dbReference>
<evidence type="ECO:0000259" key="9">
    <source>
        <dbReference type="PROSITE" id="PS51029"/>
    </source>
</evidence>
<dbReference type="GO" id="GO:0008422">
    <property type="term" value="F:beta-glucosidase activity"/>
    <property type="evidence" value="ECO:0007669"/>
    <property type="project" value="TreeGrafter"/>
</dbReference>
<accession>A0AAW1KPU4</accession>
<keyword evidence="8" id="KW-0732">Signal</keyword>
<feature type="compositionally biased region" description="Polar residues" evidence="7">
    <location>
        <begin position="601"/>
        <end position="618"/>
    </location>
</feature>
<evidence type="ECO:0000313" key="11">
    <source>
        <dbReference type="Proteomes" id="UP001458880"/>
    </source>
</evidence>
<evidence type="ECO:0000256" key="6">
    <source>
        <dbReference type="RuleBase" id="RU003690"/>
    </source>
</evidence>
<evidence type="ECO:0000256" key="5">
    <source>
        <dbReference type="ARBA" id="ARBA00023295"/>
    </source>
</evidence>
<dbReference type="Pfam" id="PF10545">
    <property type="entry name" value="MADF_DNA_bdg"/>
    <property type="match status" value="1"/>
</dbReference>
<dbReference type="InterPro" id="IPR006578">
    <property type="entry name" value="MADF-dom"/>
</dbReference>
<dbReference type="FunFam" id="3.20.20.80:FF:000013">
    <property type="entry name" value="lactase-phlorizin hydrolase"/>
    <property type="match status" value="1"/>
</dbReference>
<dbReference type="PROSITE" id="PS51029">
    <property type="entry name" value="MADF"/>
    <property type="match status" value="1"/>
</dbReference>
<evidence type="ECO:0000313" key="10">
    <source>
        <dbReference type="EMBL" id="KAK9721985.1"/>
    </source>
</evidence>
<name>A0AAW1KPU4_POPJA</name>
<evidence type="ECO:0000256" key="8">
    <source>
        <dbReference type="SAM" id="SignalP"/>
    </source>
</evidence>
<dbReference type="Pfam" id="PF00232">
    <property type="entry name" value="Glyco_hydro_1"/>
    <property type="match status" value="1"/>
</dbReference>
<gene>
    <name evidence="10" type="ORF">QE152_g19928</name>
</gene>
<reference evidence="10 11" key="1">
    <citation type="journal article" date="2024" name="BMC Genomics">
        <title>De novo assembly and annotation of Popillia japonica's genome with initial clues to its potential as an invasive pest.</title>
        <authorList>
            <person name="Cucini C."/>
            <person name="Boschi S."/>
            <person name="Funari R."/>
            <person name="Cardaioli E."/>
            <person name="Iannotti N."/>
            <person name="Marturano G."/>
            <person name="Paoli F."/>
            <person name="Bruttini M."/>
            <person name="Carapelli A."/>
            <person name="Frati F."/>
            <person name="Nardi F."/>
        </authorList>
    </citation>
    <scope>NUCLEOTIDE SEQUENCE [LARGE SCALE GENOMIC DNA]</scope>
    <source>
        <strain evidence="10">DMR45628</strain>
    </source>
</reference>
<dbReference type="PANTHER" id="PTHR10353:SF36">
    <property type="entry name" value="LP05116P"/>
    <property type="match status" value="1"/>
</dbReference>
<feature type="signal peptide" evidence="8">
    <location>
        <begin position="1"/>
        <end position="16"/>
    </location>
</feature>